<dbReference type="EMBL" id="CAJVPU010012602">
    <property type="protein sequence ID" value="CAG8624946.1"/>
    <property type="molecule type" value="Genomic_DNA"/>
</dbReference>
<name>A0ACA9N0P4_9GLOM</name>
<sequence>SWPTVLPTVMFFYTTYVSNDVAQCGIGEAGCHCEKYEASFGKFEKAAYKYKANSKYEYYAKYYLALHYKLGKPIKNDKKAYELFNEVTHAQKSYDLFNQVAKSNSRYNDDAKYMLAKCYESGQGVGKDCKRAFDIYLDLLGGKSHYENSDKKYYNKEQEDDVKFKLANCYSNGQGVAKDDNKAYQL</sequence>
<dbReference type="Proteomes" id="UP000789702">
    <property type="component" value="Unassembled WGS sequence"/>
</dbReference>
<feature type="non-terminal residue" evidence="1">
    <location>
        <position position="1"/>
    </location>
</feature>
<gene>
    <name evidence="1" type="ORF">DHETER_LOCUS8168</name>
</gene>
<keyword evidence="2" id="KW-1185">Reference proteome</keyword>
<organism evidence="1 2">
    <name type="scientific">Dentiscutata heterogama</name>
    <dbReference type="NCBI Taxonomy" id="1316150"/>
    <lineage>
        <taxon>Eukaryota</taxon>
        <taxon>Fungi</taxon>
        <taxon>Fungi incertae sedis</taxon>
        <taxon>Mucoromycota</taxon>
        <taxon>Glomeromycotina</taxon>
        <taxon>Glomeromycetes</taxon>
        <taxon>Diversisporales</taxon>
        <taxon>Gigasporaceae</taxon>
        <taxon>Dentiscutata</taxon>
    </lineage>
</organism>
<evidence type="ECO:0000313" key="1">
    <source>
        <dbReference type="EMBL" id="CAG8624946.1"/>
    </source>
</evidence>
<comment type="caution">
    <text evidence="1">The sequence shown here is derived from an EMBL/GenBank/DDBJ whole genome shotgun (WGS) entry which is preliminary data.</text>
</comment>
<evidence type="ECO:0000313" key="2">
    <source>
        <dbReference type="Proteomes" id="UP000789702"/>
    </source>
</evidence>
<proteinExistence type="predicted"/>
<reference evidence="1" key="1">
    <citation type="submission" date="2021-06" db="EMBL/GenBank/DDBJ databases">
        <authorList>
            <person name="Kallberg Y."/>
            <person name="Tangrot J."/>
            <person name="Rosling A."/>
        </authorList>
    </citation>
    <scope>NUCLEOTIDE SEQUENCE</scope>
    <source>
        <strain evidence="1">IL203A</strain>
    </source>
</reference>
<protein>
    <submittedName>
        <fullName evidence="1">9087_t:CDS:1</fullName>
    </submittedName>
</protein>
<accession>A0ACA9N0P4</accession>